<proteinExistence type="predicted"/>
<dbReference type="AlphaFoldDB" id="A0A6B3NE94"/>
<gene>
    <name evidence="1" type="ORF">F6J89_15220</name>
</gene>
<dbReference type="EMBL" id="JAAHFQ010000282">
    <property type="protein sequence ID" value="NER28942.1"/>
    <property type="molecule type" value="Genomic_DNA"/>
</dbReference>
<evidence type="ECO:0000313" key="1">
    <source>
        <dbReference type="EMBL" id="NER28942.1"/>
    </source>
</evidence>
<reference evidence="1" key="1">
    <citation type="submission" date="2019-11" db="EMBL/GenBank/DDBJ databases">
        <title>Genomic insights into an expanded diversity of filamentous marine cyanobacteria reveals the extraordinary biosynthetic potential of Moorea and Okeania.</title>
        <authorList>
            <person name="Ferreira Leao T."/>
            <person name="Wang M."/>
            <person name="Moss N."/>
            <person name="Da Silva R."/>
            <person name="Sanders J."/>
            <person name="Nurk S."/>
            <person name="Gurevich A."/>
            <person name="Humphrey G."/>
            <person name="Reher R."/>
            <person name="Zhu Q."/>
            <person name="Belda-Ferre P."/>
            <person name="Glukhov E."/>
            <person name="Rex R."/>
            <person name="Dorrestein P.C."/>
            <person name="Knight R."/>
            <person name="Pevzner P."/>
            <person name="Gerwick W.H."/>
            <person name="Gerwick L."/>
        </authorList>
    </citation>
    <scope>NUCLEOTIDE SEQUENCE</scope>
    <source>
        <strain evidence="1">SIO1C4</strain>
    </source>
</reference>
<accession>A0A6B3NE94</accession>
<name>A0A6B3NE94_9CYAN</name>
<sequence length="52" mass="5665">MLKTKQLRASKIQIEVKEILQHKAPNKGTLHLHVDADGGDLNTDADGSDLSN</sequence>
<comment type="caution">
    <text evidence="1">The sequence shown here is derived from an EMBL/GenBank/DDBJ whole genome shotgun (WGS) entry which is preliminary data.</text>
</comment>
<organism evidence="1">
    <name type="scientific">Symploca sp. SIO1C4</name>
    <dbReference type="NCBI Taxonomy" id="2607765"/>
    <lineage>
        <taxon>Bacteria</taxon>
        <taxon>Bacillati</taxon>
        <taxon>Cyanobacteriota</taxon>
        <taxon>Cyanophyceae</taxon>
        <taxon>Coleofasciculales</taxon>
        <taxon>Coleofasciculaceae</taxon>
        <taxon>Symploca</taxon>
    </lineage>
</organism>
<protein>
    <submittedName>
        <fullName evidence="1">Uncharacterized protein</fullName>
    </submittedName>
</protein>